<accession>A0A9P6K4P6</accession>
<feature type="compositionally biased region" description="Basic and acidic residues" evidence="10">
    <location>
        <begin position="213"/>
        <end position="239"/>
    </location>
</feature>
<evidence type="ECO:0000256" key="1">
    <source>
        <dbReference type="ARBA" id="ARBA00001936"/>
    </source>
</evidence>
<reference evidence="13" key="1">
    <citation type="journal article" date="2020" name="Fungal Divers.">
        <title>Resolving the Mortierellaceae phylogeny through synthesis of multi-gene phylogenetics and phylogenomics.</title>
        <authorList>
            <person name="Vandepol N."/>
            <person name="Liber J."/>
            <person name="Desiro A."/>
            <person name="Na H."/>
            <person name="Kennedy M."/>
            <person name="Barry K."/>
            <person name="Grigoriev I.V."/>
            <person name="Miller A.N."/>
            <person name="O'Donnell K."/>
            <person name="Stajich J.E."/>
            <person name="Bonito G."/>
        </authorList>
    </citation>
    <scope>NUCLEOTIDE SEQUENCE</scope>
    <source>
        <strain evidence="13">NRRL 2591</strain>
    </source>
</reference>
<evidence type="ECO:0000256" key="2">
    <source>
        <dbReference type="ARBA" id="ARBA00001946"/>
    </source>
</evidence>
<dbReference type="InterPro" id="IPR043519">
    <property type="entry name" value="NT_sf"/>
</dbReference>
<dbReference type="Pfam" id="PF03828">
    <property type="entry name" value="PAP_assoc"/>
    <property type="match status" value="1"/>
</dbReference>
<dbReference type="EC" id="2.7.7.19" evidence="5"/>
<dbReference type="CDD" id="cd05402">
    <property type="entry name" value="NT_PAP_TUTase"/>
    <property type="match status" value="1"/>
</dbReference>
<comment type="cofactor">
    <cofactor evidence="1">
        <name>Mn(2+)</name>
        <dbReference type="ChEBI" id="CHEBI:29035"/>
    </cofactor>
</comment>
<comment type="subcellular location">
    <subcellularLocation>
        <location evidence="3">Cytoplasm</location>
    </subcellularLocation>
</comment>
<dbReference type="InterPro" id="IPR054708">
    <property type="entry name" value="MTPAP-like_central"/>
</dbReference>
<dbReference type="EMBL" id="JAAAXW010000066">
    <property type="protein sequence ID" value="KAF9545744.1"/>
    <property type="molecule type" value="Genomic_DNA"/>
</dbReference>
<dbReference type="GO" id="GO:0046872">
    <property type="term" value="F:metal ion binding"/>
    <property type="evidence" value="ECO:0007669"/>
    <property type="project" value="UniProtKB-KW"/>
</dbReference>
<evidence type="ECO:0000256" key="8">
    <source>
        <dbReference type="ARBA" id="ARBA00022723"/>
    </source>
</evidence>
<evidence type="ECO:0000256" key="3">
    <source>
        <dbReference type="ARBA" id="ARBA00004496"/>
    </source>
</evidence>
<feature type="region of interest" description="Disordered" evidence="10">
    <location>
        <begin position="184"/>
        <end position="239"/>
    </location>
</feature>
<keyword evidence="14" id="KW-1185">Reference proteome</keyword>
<name>A0A9P6K4P6_9FUNG</name>
<dbReference type="GO" id="GO:1990817">
    <property type="term" value="F:poly(A) RNA polymerase activity"/>
    <property type="evidence" value="ECO:0007669"/>
    <property type="project" value="UniProtKB-EC"/>
</dbReference>
<comment type="caution">
    <text evidence="13">The sequence shown here is derived from an EMBL/GenBank/DDBJ whole genome shotgun (WGS) entry which is preliminary data.</text>
</comment>
<evidence type="ECO:0000256" key="9">
    <source>
        <dbReference type="ARBA" id="ARBA00022842"/>
    </source>
</evidence>
<dbReference type="GO" id="GO:0010605">
    <property type="term" value="P:negative regulation of macromolecule metabolic process"/>
    <property type="evidence" value="ECO:0007669"/>
    <property type="project" value="UniProtKB-ARBA"/>
</dbReference>
<evidence type="ECO:0000256" key="10">
    <source>
        <dbReference type="SAM" id="MobiDB-lite"/>
    </source>
</evidence>
<evidence type="ECO:0000256" key="4">
    <source>
        <dbReference type="ARBA" id="ARBA00008593"/>
    </source>
</evidence>
<evidence type="ECO:0000259" key="11">
    <source>
        <dbReference type="Pfam" id="PF03828"/>
    </source>
</evidence>
<dbReference type="Proteomes" id="UP000723463">
    <property type="component" value="Unassembled WGS sequence"/>
</dbReference>
<keyword evidence="9" id="KW-0460">Magnesium</keyword>
<feature type="domain" description="Poly(A) RNA polymerase mitochondrial-like central palm" evidence="12">
    <location>
        <begin position="265"/>
        <end position="392"/>
    </location>
</feature>
<organism evidence="13 14">
    <name type="scientific">Mortierella hygrophila</name>
    <dbReference type="NCBI Taxonomy" id="979708"/>
    <lineage>
        <taxon>Eukaryota</taxon>
        <taxon>Fungi</taxon>
        <taxon>Fungi incertae sedis</taxon>
        <taxon>Mucoromycota</taxon>
        <taxon>Mortierellomycotina</taxon>
        <taxon>Mortierellomycetes</taxon>
        <taxon>Mortierellales</taxon>
        <taxon>Mortierellaceae</taxon>
        <taxon>Mortierella</taxon>
    </lineage>
</organism>
<evidence type="ECO:0000256" key="6">
    <source>
        <dbReference type="ARBA" id="ARBA00022490"/>
    </source>
</evidence>
<evidence type="ECO:0000256" key="7">
    <source>
        <dbReference type="ARBA" id="ARBA00022679"/>
    </source>
</evidence>
<comment type="similarity">
    <text evidence="4">Belongs to the DNA polymerase type-B-like family.</text>
</comment>
<dbReference type="InterPro" id="IPR002058">
    <property type="entry name" value="PAP_assoc"/>
</dbReference>
<keyword evidence="7" id="KW-0808">Transferase</keyword>
<evidence type="ECO:0000256" key="5">
    <source>
        <dbReference type="ARBA" id="ARBA00012388"/>
    </source>
</evidence>
<dbReference type="PANTHER" id="PTHR12271:SF40">
    <property type="entry name" value="POLY(A) RNA POLYMERASE GLD2"/>
    <property type="match status" value="1"/>
</dbReference>
<evidence type="ECO:0000313" key="13">
    <source>
        <dbReference type="EMBL" id="KAF9545744.1"/>
    </source>
</evidence>
<evidence type="ECO:0000313" key="14">
    <source>
        <dbReference type="Proteomes" id="UP000723463"/>
    </source>
</evidence>
<dbReference type="SUPFAM" id="SSF81301">
    <property type="entry name" value="Nucleotidyltransferase"/>
    <property type="match status" value="1"/>
</dbReference>
<keyword evidence="8" id="KW-0479">Metal-binding</keyword>
<gene>
    <name evidence="13" type="ORF">EC957_010492</name>
</gene>
<feature type="domain" description="PAP-associated" evidence="11">
    <location>
        <begin position="486"/>
        <end position="545"/>
    </location>
</feature>
<dbReference type="Pfam" id="PF22600">
    <property type="entry name" value="MTPAP-like_central"/>
    <property type="match status" value="1"/>
</dbReference>
<sequence length="582" mass="65865">MTIDRQDITGALLDVILFECAGYREAKNDRYLIRDLAIAFAHARTMFISNHHTNNLRHPGDVYIQLHKLHTPLGLREYMRQLQRGNHAYFPYPTPVRCRAVDANGNAQEDHVSLPACSSGEVADFLRNYSENVPNAFHDDIAAVVLYLRNNCWRNRKGSGGESAELSVGGVLGVTKYSKVHNAIKRRKAGRQRAHEIERQQAAARHRQQLAQEEARRKAEKQKQQQAREEEESEARKARAMDVETAEKLRLQQLIDDARYGSITRYLEELKLQAATEDTRQGVETLRKNLETTLRASTHLENLEVCLFGSFKSGLSTLTSDADFTVYNFVSTSGKLIHGLADILRAAGYGPITTIPNARVPIVSFVKNNIRCDMNINQPMGVFNSQLIHAYQRIDSRFLGLWFGLRSLAEKHGILGGNMRYLSSYALTMMLIAFLQDVTTPPILPRLQQQGADKMFASLVDGLVCAYDQKPRNYTALASKNTKSEGQLLTEFCQYFGYTFDYLKQEVNPRFGIIRNRSVATPPRSKMDNRPKDWSVCILDPFVPNRNVAGNCRHNHAADIQQVFRSAGDALKVCNIDKAFKR</sequence>
<dbReference type="GO" id="GO:0031123">
    <property type="term" value="P:RNA 3'-end processing"/>
    <property type="evidence" value="ECO:0007669"/>
    <property type="project" value="TreeGrafter"/>
</dbReference>
<dbReference type="GO" id="GO:0005737">
    <property type="term" value="C:cytoplasm"/>
    <property type="evidence" value="ECO:0007669"/>
    <property type="project" value="UniProtKB-SubCell"/>
</dbReference>
<dbReference type="SUPFAM" id="SSF81631">
    <property type="entry name" value="PAP/OAS1 substrate-binding domain"/>
    <property type="match status" value="1"/>
</dbReference>
<evidence type="ECO:0000259" key="12">
    <source>
        <dbReference type="Pfam" id="PF22600"/>
    </source>
</evidence>
<protein>
    <recommendedName>
        <fullName evidence="5">polynucleotide adenylyltransferase</fullName>
        <ecNumber evidence="5">2.7.7.19</ecNumber>
    </recommendedName>
</protein>
<proteinExistence type="inferred from homology"/>
<dbReference type="Gene3D" id="3.30.460.10">
    <property type="entry name" value="Beta Polymerase, domain 2"/>
    <property type="match status" value="1"/>
</dbReference>
<keyword evidence="6" id="KW-0963">Cytoplasm</keyword>
<dbReference type="Gene3D" id="1.10.1410.10">
    <property type="match status" value="1"/>
</dbReference>
<dbReference type="AlphaFoldDB" id="A0A9P6K4P6"/>
<comment type="cofactor">
    <cofactor evidence="2">
        <name>Mg(2+)</name>
        <dbReference type="ChEBI" id="CHEBI:18420"/>
    </cofactor>
</comment>
<dbReference type="PANTHER" id="PTHR12271">
    <property type="entry name" value="POLY A POLYMERASE CID PAP -RELATED"/>
    <property type="match status" value="1"/>
</dbReference>